<keyword evidence="2" id="KW-0812">Transmembrane</keyword>
<dbReference type="Proteomes" id="UP000266841">
    <property type="component" value="Unassembled WGS sequence"/>
</dbReference>
<proteinExistence type="predicted"/>
<gene>
    <name evidence="3" type="ORF">THAOC_29606</name>
</gene>
<keyword evidence="2" id="KW-0472">Membrane</keyword>
<feature type="non-terminal residue" evidence="3">
    <location>
        <position position="174"/>
    </location>
</feature>
<accession>K0RG44</accession>
<evidence type="ECO:0000313" key="4">
    <source>
        <dbReference type="Proteomes" id="UP000266841"/>
    </source>
</evidence>
<dbReference type="EMBL" id="AGNL01041978">
    <property type="protein sequence ID" value="EJK51239.1"/>
    <property type="molecule type" value="Genomic_DNA"/>
</dbReference>
<feature type="transmembrane region" description="Helical" evidence="2">
    <location>
        <begin position="35"/>
        <end position="55"/>
    </location>
</feature>
<protein>
    <submittedName>
        <fullName evidence="3">Uncharacterized protein</fullName>
    </submittedName>
</protein>
<keyword evidence="2" id="KW-1133">Transmembrane helix</keyword>
<dbReference type="AlphaFoldDB" id="K0RG44"/>
<evidence type="ECO:0000256" key="2">
    <source>
        <dbReference type="SAM" id="Phobius"/>
    </source>
</evidence>
<feature type="compositionally biased region" description="Polar residues" evidence="1">
    <location>
        <begin position="165"/>
        <end position="174"/>
    </location>
</feature>
<evidence type="ECO:0000256" key="1">
    <source>
        <dbReference type="SAM" id="MobiDB-lite"/>
    </source>
</evidence>
<sequence length="174" mass="19113">MSEFRKHDRNTIAPRNCKNRLKASESDHVKGNMTVFAPSIILAVLVVLVALVQNLPTAAAVTIRRPTTSFTVAMPAEAGRRLWHVRISQNVADEAFSSLQAIYDGTGRSTGEKEQPRATKLGKNFEGAKLLFLTEARMGGVIEMLESFVKKSPTNSNTDKPDQTLRASNDQVES</sequence>
<evidence type="ECO:0000313" key="3">
    <source>
        <dbReference type="EMBL" id="EJK51239.1"/>
    </source>
</evidence>
<comment type="caution">
    <text evidence="3">The sequence shown here is derived from an EMBL/GenBank/DDBJ whole genome shotgun (WGS) entry which is preliminary data.</text>
</comment>
<keyword evidence="4" id="KW-1185">Reference proteome</keyword>
<reference evidence="3 4" key="1">
    <citation type="journal article" date="2012" name="Genome Biol.">
        <title>Genome and low-iron response of an oceanic diatom adapted to chronic iron limitation.</title>
        <authorList>
            <person name="Lommer M."/>
            <person name="Specht M."/>
            <person name="Roy A.S."/>
            <person name="Kraemer L."/>
            <person name="Andreson R."/>
            <person name="Gutowska M.A."/>
            <person name="Wolf J."/>
            <person name="Bergner S.V."/>
            <person name="Schilhabel M.B."/>
            <person name="Klostermeier U.C."/>
            <person name="Beiko R.G."/>
            <person name="Rosenstiel P."/>
            <person name="Hippler M."/>
            <person name="Laroche J."/>
        </authorList>
    </citation>
    <scope>NUCLEOTIDE SEQUENCE [LARGE SCALE GENOMIC DNA]</scope>
    <source>
        <strain evidence="3 4">CCMP1005</strain>
    </source>
</reference>
<name>K0RG44_THAOC</name>
<organism evidence="3 4">
    <name type="scientific">Thalassiosira oceanica</name>
    <name type="common">Marine diatom</name>
    <dbReference type="NCBI Taxonomy" id="159749"/>
    <lineage>
        <taxon>Eukaryota</taxon>
        <taxon>Sar</taxon>
        <taxon>Stramenopiles</taxon>
        <taxon>Ochrophyta</taxon>
        <taxon>Bacillariophyta</taxon>
        <taxon>Coscinodiscophyceae</taxon>
        <taxon>Thalassiosirophycidae</taxon>
        <taxon>Thalassiosirales</taxon>
        <taxon>Thalassiosiraceae</taxon>
        <taxon>Thalassiosira</taxon>
    </lineage>
</organism>
<feature type="region of interest" description="Disordered" evidence="1">
    <location>
        <begin position="152"/>
        <end position="174"/>
    </location>
</feature>